<feature type="region of interest" description="Disordered" evidence="6">
    <location>
        <begin position="403"/>
        <end position="436"/>
    </location>
</feature>
<gene>
    <name evidence="8" type="ORF">PCOR1329_LOCUS8329</name>
</gene>
<dbReference type="InterPro" id="IPR023271">
    <property type="entry name" value="Aquaporin-like"/>
</dbReference>
<evidence type="ECO:0000256" key="2">
    <source>
        <dbReference type="ARBA" id="ARBA00006175"/>
    </source>
</evidence>
<dbReference type="PANTHER" id="PTHR19139">
    <property type="entry name" value="AQUAPORIN TRANSPORTER"/>
    <property type="match status" value="1"/>
</dbReference>
<evidence type="ECO:0000256" key="6">
    <source>
        <dbReference type="SAM" id="MobiDB-lite"/>
    </source>
</evidence>
<keyword evidence="9" id="KW-1185">Reference proteome</keyword>
<feature type="compositionally biased region" description="Low complexity" evidence="6">
    <location>
        <begin position="873"/>
        <end position="883"/>
    </location>
</feature>
<feature type="transmembrane region" description="Helical" evidence="7">
    <location>
        <begin position="636"/>
        <end position="658"/>
    </location>
</feature>
<comment type="subcellular location">
    <subcellularLocation>
        <location evidence="1">Membrane</location>
        <topology evidence="1">Multi-pass membrane protein</topology>
    </subcellularLocation>
</comment>
<dbReference type="SUPFAM" id="SSF81338">
    <property type="entry name" value="Aquaporin-like"/>
    <property type="match status" value="2"/>
</dbReference>
<feature type="transmembrane region" description="Helical" evidence="7">
    <location>
        <begin position="235"/>
        <end position="259"/>
    </location>
</feature>
<dbReference type="Pfam" id="PF00230">
    <property type="entry name" value="MIP"/>
    <property type="match status" value="2"/>
</dbReference>
<comment type="caution">
    <text evidence="8">The sequence shown here is derived from an EMBL/GenBank/DDBJ whole genome shotgun (WGS) entry which is preliminary data.</text>
</comment>
<feature type="region of interest" description="Disordered" evidence="6">
    <location>
        <begin position="460"/>
        <end position="494"/>
    </location>
</feature>
<feature type="transmembrane region" description="Helical" evidence="7">
    <location>
        <begin position="321"/>
        <end position="341"/>
    </location>
</feature>
<sequence>MATGPLSSSVDAWAEMATGATSGVDVVGGGCILGVGVVGAAGVGIGVVGPGRLGRWAAGRTAASGSFAGARAPCSSTGGAWAVVFGGDLGLGRNPPSAPAVSSREEMARPINLAGCAAEFLGMFLFVAFCCGTATGVAGTGGWVQQVALTFGLCIFVLASALGRWGLQCNFAVTFGLAVATCFGIGDMGTHQAFANLVFQVLGSVAGAALVAAIKDKDSDLTGTLGSNMIADDIGIGEALAGEALGTFLLVFMVMQAVVDKTKNATMPLAIGTAVYIAHSILIPIDGCSINPTRSIGPALVSTFLGRVNEEVSAQIWGDMWVFWMGPLGGALLAVLSHVAMHSNTDREGIKANSVCSCSGRWSVAFLVLRWALTSAQPSGKLPEDLSVPLLVLLWALSVPPSEQQSETLPGQRSVGQLERSLVQPPRQRSVNVSSSRQQSVNLSVTLPVMVKLSVRPFEQQSETSSEPLPARPSAQQSETLSVPPTTRPSETLSGQHSVWQLKCQLGQQSEILSVPLVVHNGSPVGTAAAVTVRIDVDPMLGVPVVDVGAVVGELVGADIGIHAAYMSAWMEAMARSINLAGCAAEFLGMFLFVALCCGTATGVAGTNGWVQQVALTFGLCIFVLASALGRWGLQCNFAVTFGLAVATCFGIGDMGIFQAFANLVFQVLGSVAGAVMVAAIKGKDSDLTGTLGSNMIADDIDIGQALAGEVLGTFLLVFMVMQAVVDKTTNVTMPLAIGTAVYIAHSFLIPIDGCSINPTRSIGPALVSTYLLGRVTDEVSAHIWGDMWVFWVGPLGGALLAVLCHVAMHTIRGQTDAGQEKDAGVLSEKCVDATSKVGQQYDMDPAPKQSAMAEGQDKSGAAQQATDDMEQQRASGSQAAARAASARGLEAVRAASASAVGGEAAAPLSGVVPGPAPTSQHASPAAQGGLSRCAGLLAAAGCTPPWRGEWVAAKAS</sequence>
<organism evidence="8 9">
    <name type="scientific">Prorocentrum cordatum</name>
    <dbReference type="NCBI Taxonomy" id="2364126"/>
    <lineage>
        <taxon>Eukaryota</taxon>
        <taxon>Sar</taxon>
        <taxon>Alveolata</taxon>
        <taxon>Dinophyceae</taxon>
        <taxon>Prorocentrales</taxon>
        <taxon>Prorocentraceae</taxon>
        <taxon>Prorocentrum</taxon>
    </lineage>
</organism>
<feature type="transmembrane region" description="Helical" evidence="7">
    <location>
        <begin position="192"/>
        <end position="214"/>
    </location>
</feature>
<comment type="similarity">
    <text evidence="2">Belongs to the MIP/aquaporin (TC 1.A.8) family.</text>
</comment>
<dbReference type="PANTHER" id="PTHR19139:SF199">
    <property type="entry name" value="MIP17260P"/>
    <property type="match status" value="1"/>
</dbReference>
<feature type="transmembrane region" description="Helical" evidence="7">
    <location>
        <begin position="703"/>
        <end position="726"/>
    </location>
</feature>
<keyword evidence="3 7" id="KW-0812">Transmembrane</keyword>
<feature type="transmembrane region" description="Helical" evidence="7">
    <location>
        <begin position="113"/>
        <end position="137"/>
    </location>
</feature>
<evidence type="ECO:0008006" key="10">
    <source>
        <dbReference type="Google" id="ProtNLM"/>
    </source>
</evidence>
<name>A0ABN9Q5W0_9DINO</name>
<dbReference type="InterPro" id="IPR000425">
    <property type="entry name" value="MIP"/>
</dbReference>
<dbReference type="Gene3D" id="1.20.1080.10">
    <property type="entry name" value="Glycerol uptake facilitator protein"/>
    <property type="match status" value="2"/>
</dbReference>
<evidence type="ECO:0000256" key="1">
    <source>
        <dbReference type="ARBA" id="ARBA00004141"/>
    </source>
</evidence>
<feature type="transmembrane region" description="Helical" evidence="7">
    <location>
        <begin position="169"/>
        <end position="186"/>
    </location>
</feature>
<feature type="transmembrane region" description="Helical" evidence="7">
    <location>
        <begin position="789"/>
        <end position="809"/>
    </location>
</feature>
<feature type="transmembrane region" description="Helical" evidence="7">
    <location>
        <begin position="26"/>
        <end position="48"/>
    </location>
</feature>
<feature type="region of interest" description="Disordered" evidence="6">
    <location>
        <begin position="840"/>
        <end position="883"/>
    </location>
</feature>
<reference evidence="8" key="1">
    <citation type="submission" date="2023-10" db="EMBL/GenBank/DDBJ databases">
        <authorList>
            <person name="Chen Y."/>
            <person name="Shah S."/>
            <person name="Dougan E. K."/>
            <person name="Thang M."/>
            <person name="Chan C."/>
        </authorList>
    </citation>
    <scope>NUCLEOTIDE SEQUENCE [LARGE SCALE GENOMIC DNA]</scope>
</reference>
<evidence type="ECO:0000313" key="8">
    <source>
        <dbReference type="EMBL" id="CAK0800052.1"/>
    </source>
</evidence>
<dbReference type="Proteomes" id="UP001189429">
    <property type="component" value="Unassembled WGS sequence"/>
</dbReference>
<feature type="transmembrane region" description="Helical" evidence="7">
    <location>
        <begin position="610"/>
        <end position="629"/>
    </location>
</feature>
<feature type="compositionally biased region" description="Polar residues" evidence="6">
    <location>
        <begin position="403"/>
        <end position="415"/>
    </location>
</feature>
<dbReference type="PRINTS" id="PR00783">
    <property type="entry name" value="MINTRINSICP"/>
</dbReference>
<evidence type="ECO:0000256" key="5">
    <source>
        <dbReference type="ARBA" id="ARBA00023136"/>
    </source>
</evidence>
<dbReference type="EMBL" id="CAUYUJ010002281">
    <property type="protein sequence ID" value="CAK0800052.1"/>
    <property type="molecule type" value="Genomic_DNA"/>
</dbReference>
<evidence type="ECO:0000313" key="9">
    <source>
        <dbReference type="Proteomes" id="UP001189429"/>
    </source>
</evidence>
<feature type="compositionally biased region" description="Low complexity" evidence="6">
    <location>
        <begin position="427"/>
        <end position="436"/>
    </location>
</feature>
<evidence type="ECO:0000256" key="7">
    <source>
        <dbReference type="SAM" id="Phobius"/>
    </source>
</evidence>
<evidence type="ECO:0000256" key="3">
    <source>
        <dbReference type="ARBA" id="ARBA00022692"/>
    </source>
</evidence>
<feature type="transmembrane region" description="Helical" evidence="7">
    <location>
        <begin position="580"/>
        <end position="604"/>
    </location>
</feature>
<accession>A0ABN9Q5W0</accession>
<protein>
    <recommendedName>
        <fullName evidence="10">H(+)-exporting diphosphatase</fullName>
    </recommendedName>
</protein>
<keyword evidence="4 7" id="KW-1133">Transmembrane helix</keyword>
<evidence type="ECO:0000256" key="4">
    <source>
        <dbReference type="ARBA" id="ARBA00022989"/>
    </source>
</evidence>
<dbReference type="InterPro" id="IPR034294">
    <property type="entry name" value="Aquaporin_transptr"/>
</dbReference>
<proteinExistence type="inferred from homology"/>
<keyword evidence="5 7" id="KW-0472">Membrane</keyword>
<feature type="compositionally biased region" description="Polar residues" evidence="6">
    <location>
        <begin position="474"/>
        <end position="494"/>
    </location>
</feature>